<organism evidence="1 2">
    <name type="scientific">Paenibacillus rhizovicinus</name>
    <dbReference type="NCBI Taxonomy" id="2704463"/>
    <lineage>
        <taxon>Bacteria</taxon>
        <taxon>Bacillati</taxon>
        <taxon>Bacillota</taxon>
        <taxon>Bacilli</taxon>
        <taxon>Bacillales</taxon>
        <taxon>Paenibacillaceae</taxon>
        <taxon>Paenibacillus</taxon>
    </lineage>
</organism>
<keyword evidence="1" id="KW-0614">Plasmid</keyword>
<reference evidence="1 2" key="1">
    <citation type="submission" date="2020-02" db="EMBL/GenBank/DDBJ databases">
        <title>Paenibacillus sp. nov., isolated from rhizosphere soil of tomato.</title>
        <authorList>
            <person name="Weon H.-Y."/>
            <person name="Lee S.A."/>
        </authorList>
    </citation>
    <scope>NUCLEOTIDE SEQUENCE [LARGE SCALE GENOMIC DNA]</scope>
    <source>
        <strain evidence="1 2">14171R-81</strain>
        <plasmid evidence="1 2">unnamed2</plasmid>
    </source>
</reference>
<dbReference type="KEGG" id="prz:GZH47_32910"/>
<keyword evidence="2" id="KW-1185">Reference proteome</keyword>
<dbReference type="RefSeq" id="WP_162645829.1">
    <property type="nucleotide sequence ID" value="NZ_CP048288.1"/>
</dbReference>
<proteinExistence type="predicted"/>
<protein>
    <submittedName>
        <fullName evidence="1">Uncharacterized protein</fullName>
    </submittedName>
</protein>
<geneLocation type="plasmid" evidence="1 2">
    <name>unnamed2</name>
</geneLocation>
<dbReference type="EMBL" id="CP048288">
    <property type="protein sequence ID" value="QHW35695.1"/>
    <property type="molecule type" value="Genomic_DNA"/>
</dbReference>
<evidence type="ECO:0000313" key="2">
    <source>
        <dbReference type="Proteomes" id="UP000479114"/>
    </source>
</evidence>
<evidence type="ECO:0000313" key="1">
    <source>
        <dbReference type="EMBL" id="QHW35695.1"/>
    </source>
</evidence>
<accession>A0A6C0PBG0</accession>
<name>A0A6C0PBG0_9BACL</name>
<gene>
    <name evidence="1" type="ORF">GZH47_32910</name>
</gene>
<dbReference type="AlphaFoldDB" id="A0A6C0PBG0"/>
<dbReference type="Proteomes" id="UP000479114">
    <property type="component" value="Plasmid unnamed2"/>
</dbReference>
<sequence>MFLRANRALGTNPLFSHVSSVFGKATGSKSAAAAAPKKRGSLFFGEANPNAVDDDFFEMSPKALAKFDKKMKSYEARGISTNDDWNDML</sequence>